<evidence type="ECO:0000313" key="4">
    <source>
        <dbReference type="Proteomes" id="UP000190959"/>
    </source>
</evidence>
<evidence type="ECO:0000313" key="2">
    <source>
        <dbReference type="EMBL" id="OOM60038.1"/>
    </source>
</evidence>
<dbReference type="PIRSF" id="PIRSF004681">
    <property type="entry name" value="UCP004681"/>
    <property type="match status" value="1"/>
</dbReference>
<dbReference type="Proteomes" id="UP000190959">
    <property type="component" value="Unassembled WGS sequence"/>
</dbReference>
<dbReference type="RefSeq" id="WP_077839550.1">
    <property type="nucleotide sequence ID" value="NZ_JABTAE010000001.1"/>
</dbReference>
<reference evidence="3 4" key="2">
    <citation type="submission" date="2017-02" db="EMBL/GenBank/DDBJ databases">
        <title>Genome sequence of Clostridium beijerinckii Br21.</title>
        <authorList>
            <person name="Fonseca B.C."/>
            <person name="Guazzaroni M.E."/>
            <person name="Riano-Pachon D.M."/>
            <person name="Reginatto V."/>
        </authorList>
    </citation>
    <scope>NUCLEOTIDE SEQUENCE [LARGE SCALE GENOMIC DNA]</scope>
    <source>
        <strain evidence="3 4">Br21</strain>
    </source>
</reference>
<sequence>MKVQLTTKTVCADTEVELIKITDDVKEYVEQSDIKDGVAFVISAHTTCGITMNEGLPCVEKDMVTFLEKTIPTNDVYAHAHFLTSYGATGGNSPGHLKSMIVGNHCVVPIQDGKLFLGHAQDIYFAEFDGIKTRKYFIQIMGI</sequence>
<evidence type="ECO:0000313" key="3">
    <source>
        <dbReference type="EMBL" id="OOP74687.1"/>
    </source>
</evidence>
<evidence type="ECO:0000313" key="5">
    <source>
        <dbReference type="Proteomes" id="UP000190973"/>
    </source>
</evidence>
<dbReference type="EMBL" id="LZZI01000059">
    <property type="protein sequence ID" value="OOM60038.1"/>
    <property type="molecule type" value="Genomic_DNA"/>
</dbReference>
<accession>A0A1S9NAW5</accession>
<dbReference type="EMBL" id="MWMH01000001">
    <property type="protein sequence ID" value="OOP74687.1"/>
    <property type="molecule type" value="Genomic_DNA"/>
</dbReference>
<dbReference type="InterPro" id="IPR001602">
    <property type="entry name" value="UPF0047_YjbQ-like"/>
</dbReference>
<dbReference type="AlphaFoldDB" id="A0A1S9NAW5"/>
<comment type="similarity">
    <text evidence="1">Belongs to the UPF0047 family.</text>
</comment>
<dbReference type="NCBIfam" id="TIGR00149">
    <property type="entry name" value="TIGR00149_YjbQ"/>
    <property type="match status" value="1"/>
</dbReference>
<reference evidence="2 5" key="1">
    <citation type="submission" date="2016-05" db="EMBL/GenBank/DDBJ databases">
        <title>Microbial solvent formation.</title>
        <authorList>
            <person name="Poehlein A."/>
            <person name="Montoya Solano J.D."/>
            <person name="Flitsch S."/>
            <person name="Krabben P."/>
            <person name="Duerre P."/>
            <person name="Daniel R."/>
        </authorList>
    </citation>
    <scope>NUCLEOTIDE SEQUENCE [LARGE SCALE GENOMIC DNA]</scope>
    <source>
        <strain evidence="2 5">DSM 53</strain>
    </source>
</reference>
<organism evidence="3 4">
    <name type="scientific">Clostridium beijerinckii</name>
    <name type="common">Clostridium MP</name>
    <dbReference type="NCBI Taxonomy" id="1520"/>
    <lineage>
        <taxon>Bacteria</taxon>
        <taxon>Bacillati</taxon>
        <taxon>Bacillota</taxon>
        <taxon>Clostridia</taxon>
        <taxon>Eubacteriales</taxon>
        <taxon>Clostridiaceae</taxon>
        <taxon>Clostridium</taxon>
    </lineage>
</organism>
<dbReference type="SUPFAM" id="SSF111038">
    <property type="entry name" value="YjbQ-like"/>
    <property type="match status" value="1"/>
</dbReference>
<dbReference type="Proteomes" id="UP000190973">
    <property type="component" value="Unassembled WGS sequence"/>
</dbReference>
<evidence type="ECO:0000256" key="1">
    <source>
        <dbReference type="ARBA" id="ARBA00005534"/>
    </source>
</evidence>
<dbReference type="Pfam" id="PF01894">
    <property type="entry name" value="YjbQ"/>
    <property type="match status" value="1"/>
</dbReference>
<dbReference type="InterPro" id="IPR035917">
    <property type="entry name" value="YjbQ-like_sf"/>
</dbReference>
<gene>
    <name evidence="3" type="ORF">CBEIBR21_00535</name>
    <name evidence="2" type="ORF">CLBCK_31160</name>
</gene>
<protein>
    <submittedName>
        <fullName evidence="3">Secondary thiamine-phosphate synthase enzyme</fullName>
    </submittedName>
</protein>
<proteinExistence type="inferred from homology"/>
<dbReference type="PANTHER" id="PTHR30615">
    <property type="entry name" value="UNCHARACTERIZED PROTEIN YJBQ-RELATED"/>
    <property type="match status" value="1"/>
</dbReference>
<dbReference type="Gene3D" id="2.60.120.460">
    <property type="entry name" value="YjbQ-like"/>
    <property type="match status" value="1"/>
</dbReference>
<name>A0A1S9NAW5_CLOBE</name>
<dbReference type="PANTHER" id="PTHR30615:SF8">
    <property type="entry name" value="UPF0047 PROTEIN C4A8.02C"/>
    <property type="match status" value="1"/>
</dbReference>
<comment type="caution">
    <text evidence="3">The sequence shown here is derived from an EMBL/GenBank/DDBJ whole genome shotgun (WGS) entry which is preliminary data.</text>
</comment>